<dbReference type="PANTHER" id="PTHR28155:SF1">
    <property type="entry name" value="DNA-DIRECTED RNA POLYMERASE I SUBUNIT RPA34.5-DOMAIN-CONTAINING PROTEIN"/>
    <property type="match status" value="1"/>
</dbReference>
<dbReference type="Gene3D" id="6.20.250.70">
    <property type="match status" value="1"/>
</dbReference>
<dbReference type="InterPro" id="IPR053263">
    <property type="entry name" value="Euk_RPA34_RNAP_subunit"/>
</dbReference>
<dbReference type="AlphaFoldDB" id="A0A376B257"/>
<protein>
    <recommendedName>
        <fullName evidence="4">DNA-directed RNA polymerase I subunit RPA34</fullName>
    </recommendedName>
</protein>
<accession>A0A376B257</accession>
<dbReference type="Proteomes" id="UP000262825">
    <property type="component" value="Unassembled WGS sequence"/>
</dbReference>
<dbReference type="Pfam" id="PF08208">
    <property type="entry name" value="RNA_polI_A34"/>
    <property type="match status" value="1"/>
</dbReference>
<dbReference type="GO" id="GO:0006360">
    <property type="term" value="P:transcription by RNA polymerase I"/>
    <property type="evidence" value="ECO:0007669"/>
    <property type="project" value="InterPro"/>
</dbReference>
<dbReference type="VEuPathDB" id="FungiDB:SCODWIG_00529"/>
<evidence type="ECO:0000313" key="3">
    <source>
        <dbReference type="Proteomes" id="UP000262825"/>
    </source>
</evidence>
<evidence type="ECO:0000313" key="2">
    <source>
        <dbReference type="EMBL" id="SSD58768.1"/>
    </source>
</evidence>
<evidence type="ECO:0000256" key="1">
    <source>
        <dbReference type="SAM" id="MobiDB-lite"/>
    </source>
</evidence>
<feature type="compositionally biased region" description="Basic residues" evidence="1">
    <location>
        <begin position="240"/>
        <end position="266"/>
    </location>
</feature>
<dbReference type="InterPro" id="IPR013240">
    <property type="entry name" value="DNA-dir_RNA_pol1_su_RPA34"/>
</dbReference>
<reference evidence="3" key="1">
    <citation type="submission" date="2018-06" db="EMBL/GenBank/DDBJ databases">
        <authorList>
            <person name="Guldener U."/>
        </authorList>
    </citation>
    <scope>NUCLEOTIDE SEQUENCE [LARGE SCALE GENOMIC DNA]</scope>
    <source>
        <strain evidence="3">UTAD17</strain>
    </source>
</reference>
<evidence type="ECO:0008006" key="4">
    <source>
        <dbReference type="Google" id="ProtNLM"/>
    </source>
</evidence>
<name>A0A376B257_9ASCO</name>
<dbReference type="PANTHER" id="PTHR28155">
    <property type="entry name" value="ACR243WP"/>
    <property type="match status" value="1"/>
</dbReference>
<feature type="region of interest" description="Disordered" evidence="1">
    <location>
        <begin position="232"/>
        <end position="276"/>
    </location>
</feature>
<feature type="compositionally biased region" description="Polar residues" evidence="1">
    <location>
        <begin position="1"/>
        <end position="13"/>
    </location>
</feature>
<dbReference type="EMBL" id="UFAJ01000045">
    <property type="protein sequence ID" value="SSD58768.1"/>
    <property type="molecule type" value="Genomic_DNA"/>
</dbReference>
<sequence>MTSVQATNTSTFKNKSKHLSKEYISDADSDDEYTGQNYADRKYEPPKNYKQVKHLKLLDKNMEHGKKEIWLIKAPVDLDISKLKSLPIDFNLSTDGNNVATHNTSIDIENNNNNALKIRSNDSSTNTSFKIREDLSQEVQNTYQLLISNNSKTAFKFENGNTSGTNKKSKNKSKTIIDKFFTITASSTIPSIDYNKVKTARSNVEQIKGLKMEHFATGYDSKDYLAEDNTDIKTSTNNTAKKHKHHKHSSSKKEHRHHSHNGKVHKDKSTSSSQKN</sequence>
<dbReference type="OrthoDB" id="4089784at2759"/>
<gene>
    <name evidence="2" type="ORF">SCODWIG_00529</name>
</gene>
<keyword evidence="3" id="KW-1185">Reference proteome</keyword>
<proteinExistence type="predicted"/>
<feature type="region of interest" description="Disordered" evidence="1">
    <location>
        <begin position="1"/>
        <end position="43"/>
    </location>
</feature>
<organism evidence="2 3">
    <name type="scientific">Saccharomycodes ludwigii</name>
    <dbReference type="NCBI Taxonomy" id="36035"/>
    <lineage>
        <taxon>Eukaryota</taxon>
        <taxon>Fungi</taxon>
        <taxon>Dikarya</taxon>
        <taxon>Ascomycota</taxon>
        <taxon>Saccharomycotina</taxon>
        <taxon>Saccharomycetes</taxon>
        <taxon>Saccharomycodales</taxon>
        <taxon>Saccharomycodaceae</taxon>
        <taxon>Saccharomycodes</taxon>
    </lineage>
</organism>